<evidence type="ECO:0000256" key="2">
    <source>
        <dbReference type="SAM" id="SignalP"/>
    </source>
</evidence>
<feature type="chain" id="PRO_5006615669" description="Lipocalin-like domain-containing protein" evidence="2">
    <location>
        <begin position="20"/>
        <end position="185"/>
    </location>
</feature>
<dbReference type="RefSeq" id="WP_096353031.1">
    <property type="nucleotide sequence ID" value="NZ_AP014946.1"/>
</dbReference>
<feature type="signal peptide" evidence="2">
    <location>
        <begin position="1"/>
        <end position="19"/>
    </location>
</feature>
<feature type="region of interest" description="Disordered" evidence="1">
    <location>
        <begin position="23"/>
        <end position="44"/>
    </location>
</feature>
<name>A0A0S3PS79_9BRAD</name>
<dbReference type="EMBL" id="AP014946">
    <property type="protein sequence ID" value="BAT58704.1"/>
    <property type="molecule type" value="Genomic_DNA"/>
</dbReference>
<dbReference type="Proteomes" id="UP000236884">
    <property type="component" value="Chromosome"/>
</dbReference>
<evidence type="ECO:0008006" key="5">
    <source>
        <dbReference type="Google" id="ProtNLM"/>
    </source>
</evidence>
<accession>A0A0S3PS79</accession>
<proteinExistence type="predicted"/>
<organism evidence="3 4">
    <name type="scientific">Variibacter gotjawalensis</name>
    <dbReference type="NCBI Taxonomy" id="1333996"/>
    <lineage>
        <taxon>Bacteria</taxon>
        <taxon>Pseudomonadati</taxon>
        <taxon>Pseudomonadota</taxon>
        <taxon>Alphaproteobacteria</taxon>
        <taxon>Hyphomicrobiales</taxon>
        <taxon>Nitrobacteraceae</taxon>
        <taxon>Variibacter</taxon>
    </lineage>
</organism>
<feature type="compositionally biased region" description="Polar residues" evidence="1">
    <location>
        <begin position="174"/>
        <end position="185"/>
    </location>
</feature>
<evidence type="ECO:0000313" key="4">
    <source>
        <dbReference type="Proteomes" id="UP000236884"/>
    </source>
</evidence>
<reference evidence="3 4" key="1">
    <citation type="submission" date="2015-08" db="EMBL/GenBank/DDBJ databases">
        <title>Investigation of the bacterial diversity of lava forest soil.</title>
        <authorList>
            <person name="Lee J.S."/>
        </authorList>
    </citation>
    <scope>NUCLEOTIDE SEQUENCE [LARGE SCALE GENOMIC DNA]</scope>
    <source>
        <strain evidence="3 4">GJW-30</strain>
    </source>
</reference>
<dbReference type="AlphaFoldDB" id="A0A0S3PS79"/>
<dbReference type="KEGG" id="vgo:GJW-30_1_01231"/>
<feature type="region of interest" description="Disordered" evidence="1">
    <location>
        <begin position="166"/>
        <end position="185"/>
    </location>
</feature>
<evidence type="ECO:0000313" key="3">
    <source>
        <dbReference type="EMBL" id="BAT58704.1"/>
    </source>
</evidence>
<protein>
    <recommendedName>
        <fullName evidence="5">Lipocalin-like domain-containing protein</fullName>
    </recommendedName>
</protein>
<keyword evidence="2" id="KW-0732">Signal</keyword>
<gene>
    <name evidence="3" type="ORF">GJW-30_1_01231</name>
</gene>
<keyword evidence="4" id="KW-1185">Reference proteome</keyword>
<dbReference type="PROSITE" id="PS51257">
    <property type="entry name" value="PROKAR_LIPOPROTEIN"/>
    <property type="match status" value="1"/>
</dbReference>
<sequence length="185" mass="19035">MLRIAIVGLAALTLAGCQSSPSSFFGGGSPAPAPQAAAPANAPPAPGIANEDLVGRWGFASYHNEPDRGRTMAQARSQCGNPYVINRGPNGGVMMHLPDQSAPQELRTKGGPGGGRFLGPDGASGENLDREFVTFDGSTMSLKWVDAEVAGRYGIAIYVRCGATAPRTAGRRTPQASAAPTSTPR</sequence>
<evidence type="ECO:0000256" key="1">
    <source>
        <dbReference type="SAM" id="MobiDB-lite"/>
    </source>
</evidence>
<dbReference type="OrthoDB" id="7961084at2"/>